<dbReference type="InterPro" id="IPR017853">
    <property type="entry name" value="GH"/>
</dbReference>
<evidence type="ECO:0000313" key="12">
    <source>
        <dbReference type="Proteomes" id="UP000255523"/>
    </source>
</evidence>
<evidence type="ECO:0000256" key="3">
    <source>
        <dbReference type="ARBA" id="ARBA00012560"/>
    </source>
</evidence>
<dbReference type="GO" id="GO:0004134">
    <property type="term" value="F:4-alpha-glucanotransferase activity"/>
    <property type="evidence" value="ECO:0007669"/>
    <property type="project" value="UniProtKB-EC"/>
</dbReference>
<evidence type="ECO:0000256" key="6">
    <source>
        <dbReference type="ARBA" id="ARBA00022679"/>
    </source>
</evidence>
<evidence type="ECO:0000313" key="11">
    <source>
        <dbReference type="EMBL" id="SUO04571.1"/>
    </source>
</evidence>
<name>A0A380LMM0_9FIRM</name>
<evidence type="ECO:0000256" key="10">
    <source>
        <dbReference type="RuleBase" id="RU361207"/>
    </source>
</evidence>
<dbReference type="NCBIfam" id="TIGR00217">
    <property type="entry name" value="malQ"/>
    <property type="match status" value="1"/>
</dbReference>
<evidence type="ECO:0000256" key="5">
    <source>
        <dbReference type="ARBA" id="ARBA00022676"/>
    </source>
</evidence>
<evidence type="ECO:0000256" key="7">
    <source>
        <dbReference type="ARBA" id="ARBA00023277"/>
    </source>
</evidence>
<keyword evidence="5 10" id="KW-0328">Glycosyltransferase</keyword>
<dbReference type="NCBIfam" id="NF011080">
    <property type="entry name" value="PRK14508.1-3"/>
    <property type="match status" value="1"/>
</dbReference>
<dbReference type="GO" id="GO:0005975">
    <property type="term" value="P:carbohydrate metabolic process"/>
    <property type="evidence" value="ECO:0007669"/>
    <property type="project" value="InterPro"/>
</dbReference>
<dbReference type="PANTHER" id="PTHR32438:SF5">
    <property type="entry name" value="4-ALPHA-GLUCANOTRANSFERASE DPE1, CHLOROPLASTIC_AMYLOPLASTIC"/>
    <property type="match status" value="1"/>
</dbReference>
<reference evidence="11 12" key="1">
    <citation type="submission" date="2018-06" db="EMBL/GenBank/DDBJ databases">
        <authorList>
            <consortium name="Pathogen Informatics"/>
            <person name="Doyle S."/>
        </authorList>
    </citation>
    <scope>NUCLEOTIDE SEQUENCE [LARGE SCALE GENOMIC DNA]</scope>
    <source>
        <strain evidence="11 12">NCTC11087</strain>
    </source>
</reference>
<evidence type="ECO:0000256" key="9">
    <source>
        <dbReference type="ARBA" id="ARBA00031501"/>
    </source>
</evidence>
<keyword evidence="6 10" id="KW-0808">Transferase</keyword>
<dbReference type="Proteomes" id="UP000255523">
    <property type="component" value="Unassembled WGS sequence"/>
</dbReference>
<dbReference type="InterPro" id="IPR003385">
    <property type="entry name" value="Glyco_hydro_77"/>
</dbReference>
<comment type="similarity">
    <text evidence="2 10">Belongs to the disproportionating enzyme family.</text>
</comment>
<protein>
    <recommendedName>
        <fullName evidence="4 10">4-alpha-glucanotransferase</fullName>
        <ecNumber evidence="3 10">2.4.1.25</ecNumber>
    </recommendedName>
    <alternativeName>
        <fullName evidence="8 10">Amylomaltase</fullName>
    </alternativeName>
    <alternativeName>
        <fullName evidence="9 10">Disproportionating enzyme</fullName>
    </alternativeName>
</protein>
<accession>A0A380LMM0</accession>
<dbReference type="Pfam" id="PF02446">
    <property type="entry name" value="Glyco_hydro_77"/>
    <property type="match status" value="1"/>
</dbReference>
<dbReference type="SUPFAM" id="SSF51445">
    <property type="entry name" value="(Trans)glycosidases"/>
    <property type="match status" value="1"/>
</dbReference>
<evidence type="ECO:0000256" key="4">
    <source>
        <dbReference type="ARBA" id="ARBA00020295"/>
    </source>
</evidence>
<keyword evidence="12" id="KW-1185">Reference proteome</keyword>
<dbReference type="RefSeq" id="WP_022790017.1">
    <property type="nucleotide sequence ID" value="NZ_UHFX01000003.1"/>
</dbReference>
<dbReference type="GeneID" id="77462442"/>
<comment type="catalytic activity">
    <reaction evidence="1 10">
        <text>Transfers a segment of a (1-&gt;4)-alpha-D-glucan to a new position in an acceptor, which may be glucose or a (1-&gt;4)-alpha-D-glucan.</text>
        <dbReference type="EC" id="2.4.1.25"/>
    </reaction>
</comment>
<dbReference type="PANTHER" id="PTHR32438">
    <property type="entry name" value="4-ALPHA-GLUCANOTRANSFERASE DPE1, CHLOROPLASTIC/AMYLOPLASTIC"/>
    <property type="match status" value="1"/>
</dbReference>
<evidence type="ECO:0000256" key="1">
    <source>
        <dbReference type="ARBA" id="ARBA00000439"/>
    </source>
</evidence>
<dbReference type="EC" id="2.4.1.25" evidence="3 10"/>
<dbReference type="AlphaFoldDB" id="A0A380LMM0"/>
<organism evidence="11 12">
    <name type="scientific">Faecalicoccus pleomorphus</name>
    <dbReference type="NCBI Taxonomy" id="1323"/>
    <lineage>
        <taxon>Bacteria</taxon>
        <taxon>Bacillati</taxon>
        <taxon>Bacillota</taxon>
        <taxon>Erysipelotrichia</taxon>
        <taxon>Erysipelotrichales</taxon>
        <taxon>Erysipelotrichaceae</taxon>
        <taxon>Faecalicoccus</taxon>
    </lineage>
</organism>
<evidence type="ECO:0000256" key="2">
    <source>
        <dbReference type="ARBA" id="ARBA00005684"/>
    </source>
</evidence>
<gene>
    <name evidence="11" type="primary">malQ</name>
    <name evidence="11" type="ORF">NCTC11087_01492</name>
</gene>
<sequence length="489" mass="57709">MDRKAGLLCPLFSVPGNQGIGDFGAKTLKMIDCIVEAGYKVWQMLPLQVTGFTHSPYQTLSSFAGDPIYINIDRLSEWGLLTQSSVINCNKFKNFVDYPQVKEFKEKYFERAYKAFKKNIDLFQSEYDLFLKEAFWLDDWVTYQLFHELHEGASWNEWDEEYRNFSEEHDIDLEDYQDQMDYYRFLQFVFYKQFQEVVDYAHQKGLEIMGDIPFYVDYDSADVWGNKEYFLLDEDGKPEFVAGCPPDYFSETGQRWGMPIYDFEAQEKDGFKFWCDRVCWTARYFDKVRIDHFRAFDTYWKIPASCPTAIEGEWVLGPAQKLLDAIKKARPNVELIAEDLGIIRKEVTELAEANHIPGMEVLLFKMESKLLRKPLPKHKVVYTGTHDNGTIMEEYGKYDSNRRISLRRFFKKRGYTERAFYDIVCHYALDTKADLAILPIWDICGYKEEARINLPGTVSDHNWTWKLKDFKTFPQELLKTKPWIIDAGR</sequence>
<keyword evidence="7 10" id="KW-0119">Carbohydrate metabolism</keyword>
<evidence type="ECO:0000256" key="8">
    <source>
        <dbReference type="ARBA" id="ARBA00031423"/>
    </source>
</evidence>
<proteinExistence type="inferred from homology"/>
<dbReference type="EMBL" id="UHFX01000003">
    <property type="protein sequence ID" value="SUO04571.1"/>
    <property type="molecule type" value="Genomic_DNA"/>
</dbReference>
<dbReference type="Gene3D" id="3.20.20.80">
    <property type="entry name" value="Glycosidases"/>
    <property type="match status" value="1"/>
</dbReference>
<dbReference type="OrthoDB" id="9811841at2"/>